<evidence type="ECO:0000313" key="1">
    <source>
        <dbReference type="EMBL" id="GMF34215.1"/>
    </source>
</evidence>
<dbReference type="EMBL" id="BSXW01001163">
    <property type="protein sequence ID" value="GMF34215.1"/>
    <property type="molecule type" value="Genomic_DNA"/>
</dbReference>
<proteinExistence type="predicted"/>
<dbReference type="OrthoDB" id="96314at2759"/>
<dbReference type="InterPro" id="IPR017850">
    <property type="entry name" value="Alkaline_phosphatase_core_sf"/>
</dbReference>
<dbReference type="AlphaFoldDB" id="A0A9W7CJD8"/>
<gene>
    <name evidence="1" type="ORF">Plil01_001458100</name>
</gene>
<protein>
    <submittedName>
        <fullName evidence="1">Unnamed protein product</fullName>
    </submittedName>
</protein>
<accession>A0A9W7CJD8</accession>
<name>A0A9W7CJD8_9STRA</name>
<dbReference type="SUPFAM" id="SSF53649">
    <property type="entry name" value="Alkaline phosphatase-like"/>
    <property type="match status" value="1"/>
</dbReference>
<reference evidence="1" key="1">
    <citation type="submission" date="2023-04" db="EMBL/GenBank/DDBJ databases">
        <title>Phytophthora lilii NBRC 32176.</title>
        <authorList>
            <person name="Ichikawa N."/>
            <person name="Sato H."/>
            <person name="Tonouchi N."/>
        </authorList>
    </citation>
    <scope>NUCLEOTIDE SEQUENCE</scope>
    <source>
        <strain evidence="1">NBRC 32176</strain>
    </source>
</reference>
<dbReference type="Gene3D" id="3.40.720.10">
    <property type="entry name" value="Alkaline Phosphatase, subunit A"/>
    <property type="match status" value="1"/>
</dbReference>
<comment type="caution">
    <text evidence="1">The sequence shown here is derived from an EMBL/GenBank/DDBJ whole genome shotgun (WGS) entry which is preliminary data.</text>
</comment>
<evidence type="ECO:0000313" key="2">
    <source>
        <dbReference type="Proteomes" id="UP001165083"/>
    </source>
</evidence>
<sequence>MDKLLDSFVIASLVKNGIKKAMEFGKLMDKMEATGIMNDTIILVVGDHGQAPEFGNDTPEKRDVSCTHVAAALIAEGQIRRAQN</sequence>
<keyword evidence="2" id="KW-1185">Reference proteome</keyword>
<dbReference type="Proteomes" id="UP001165083">
    <property type="component" value="Unassembled WGS sequence"/>
</dbReference>
<organism evidence="1 2">
    <name type="scientific">Phytophthora lilii</name>
    <dbReference type="NCBI Taxonomy" id="2077276"/>
    <lineage>
        <taxon>Eukaryota</taxon>
        <taxon>Sar</taxon>
        <taxon>Stramenopiles</taxon>
        <taxon>Oomycota</taxon>
        <taxon>Peronosporomycetes</taxon>
        <taxon>Peronosporales</taxon>
        <taxon>Peronosporaceae</taxon>
        <taxon>Phytophthora</taxon>
    </lineage>
</organism>